<feature type="region of interest" description="Disordered" evidence="1">
    <location>
        <begin position="1"/>
        <end position="24"/>
    </location>
</feature>
<feature type="region of interest" description="Disordered" evidence="1">
    <location>
        <begin position="302"/>
        <end position="321"/>
    </location>
</feature>
<sequence>PASPCAPRKTRYAPSSRSSAQKKKITASPAIIKVQSGSGDLDRLPKEIRQLIYSYCLDAEDPVLLKQCCGPNSTRRERASCRKHGDGCMKIGKGNGLTLYDEDLEGSSKTYGRFNVLSLSRAINEEASWLLYTRGSVLIESTTALQAYLSDTQCTFYRLPSHATEHAKRMWLSVARFRNVCFELPWWKGSIDDPVECVYRLYEASAFLMKAWSMLPEKPTLSPVVTVQLNALYTSIIPFNADSSFKMAYEWTAYWQPHLASNYLADFELIGETTGEIVERLLDLVGRHGGSSQWNLIAEAPDQQDDQDDGSAAQADGENGGVAPLRSLEKCCALNGVAFATTA</sequence>
<organism evidence="2 3">
    <name type="scientific">Bimuria novae-zelandiae CBS 107.79</name>
    <dbReference type="NCBI Taxonomy" id="1447943"/>
    <lineage>
        <taxon>Eukaryota</taxon>
        <taxon>Fungi</taxon>
        <taxon>Dikarya</taxon>
        <taxon>Ascomycota</taxon>
        <taxon>Pezizomycotina</taxon>
        <taxon>Dothideomycetes</taxon>
        <taxon>Pleosporomycetidae</taxon>
        <taxon>Pleosporales</taxon>
        <taxon>Massarineae</taxon>
        <taxon>Didymosphaeriaceae</taxon>
        <taxon>Bimuria</taxon>
    </lineage>
</organism>
<dbReference type="Proteomes" id="UP000800036">
    <property type="component" value="Unassembled WGS sequence"/>
</dbReference>
<dbReference type="EMBL" id="ML976668">
    <property type="protein sequence ID" value="KAF1975968.1"/>
    <property type="molecule type" value="Genomic_DNA"/>
</dbReference>
<protein>
    <submittedName>
        <fullName evidence="2">Uncharacterized protein</fullName>
    </submittedName>
</protein>
<accession>A0A6A5VGY3</accession>
<keyword evidence="3" id="KW-1185">Reference proteome</keyword>
<dbReference type="AlphaFoldDB" id="A0A6A5VGY3"/>
<evidence type="ECO:0000256" key="1">
    <source>
        <dbReference type="SAM" id="MobiDB-lite"/>
    </source>
</evidence>
<dbReference type="OrthoDB" id="3797827at2759"/>
<name>A0A6A5VGY3_9PLEO</name>
<proteinExistence type="predicted"/>
<gene>
    <name evidence="2" type="ORF">BU23DRAFT_456912</name>
</gene>
<evidence type="ECO:0000313" key="3">
    <source>
        <dbReference type="Proteomes" id="UP000800036"/>
    </source>
</evidence>
<reference evidence="2" key="1">
    <citation type="journal article" date="2020" name="Stud. Mycol.">
        <title>101 Dothideomycetes genomes: a test case for predicting lifestyles and emergence of pathogens.</title>
        <authorList>
            <person name="Haridas S."/>
            <person name="Albert R."/>
            <person name="Binder M."/>
            <person name="Bloem J."/>
            <person name="Labutti K."/>
            <person name="Salamov A."/>
            <person name="Andreopoulos B."/>
            <person name="Baker S."/>
            <person name="Barry K."/>
            <person name="Bills G."/>
            <person name="Bluhm B."/>
            <person name="Cannon C."/>
            <person name="Castanera R."/>
            <person name="Culley D."/>
            <person name="Daum C."/>
            <person name="Ezra D."/>
            <person name="Gonzalez J."/>
            <person name="Henrissat B."/>
            <person name="Kuo A."/>
            <person name="Liang C."/>
            <person name="Lipzen A."/>
            <person name="Lutzoni F."/>
            <person name="Magnuson J."/>
            <person name="Mondo S."/>
            <person name="Nolan M."/>
            <person name="Ohm R."/>
            <person name="Pangilinan J."/>
            <person name="Park H.-J."/>
            <person name="Ramirez L."/>
            <person name="Alfaro M."/>
            <person name="Sun H."/>
            <person name="Tritt A."/>
            <person name="Yoshinaga Y."/>
            <person name="Zwiers L.-H."/>
            <person name="Turgeon B."/>
            <person name="Goodwin S."/>
            <person name="Spatafora J."/>
            <person name="Crous P."/>
            <person name="Grigoriev I."/>
        </authorList>
    </citation>
    <scope>NUCLEOTIDE SEQUENCE</scope>
    <source>
        <strain evidence="2">CBS 107.79</strain>
    </source>
</reference>
<evidence type="ECO:0000313" key="2">
    <source>
        <dbReference type="EMBL" id="KAF1975968.1"/>
    </source>
</evidence>
<feature type="non-terminal residue" evidence="2">
    <location>
        <position position="1"/>
    </location>
</feature>